<dbReference type="AlphaFoldDB" id="A0A6J4LQ91"/>
<name>A0A6J4LQ91_9ACTN</name>
<feature type="compositionally biased region" description="Basic and acidic residues" evidence="1">
    <location>
        <begin position="281"/>
        <end position="291"/>
    </location>
</feature>
<feature type="region of interest" description="Disordered" evidence="1">
    <location>
        <begin position="1"/>
        <end position="291"/>
    </location>
</feature>
<feature type="non-terminal residue" evidence="2">
    <location>
        <position position="1"/>
    </location>
</feature>
<evidence type="ECO:0000256" key="1">
    <source>
        <dbReference type="SAM" id="MobiDB-lite"/>
    </source>
</evidence>
<sequence>DRGRDLCARHARAGGTHPPARAPAGRLDLGPAHGRLDPRARGGTAVVQPAGADPARRGRGQLRGRRCRRVPGGAPQRRHCRGAAPHRRDRAAHHGAQHRHGHRDRLGAGAGPVLGPVGAQRRHRPAVRAPDRGRGPGAAVALRPAEPDRDQHREHPDRGLPRAGVRHPAVRRPDGAAGARGARGRRRGGRSLPRRQQVHDRAPGDPAQPRPGHHRRRGAGLCPGDQRVRLAGAAQRLAALRDPGRLGAGARLPRGRQPRRRSDRRDRAAGHRARGHRPARHHPEEGRPSWL</sequence>
<reference evidence="2" key="1">
    <citation type="submission" date="2020-02" db="EMBL/GenBank/DDBJ databases">
        <authorList>
            <person name="Meier V. D."/>
        </authorList>
    </citation>
    <scope>NUCLEOTIDE SEQUENCE</scope>
    <source>
        <strain evidence="2">AVDCRST_MAG24</strain>
    </source>
</reference>
<feature type="compositionally biased region" description="Basic residues" evidence="1">
    <location>
        <begin position="270"/>
        <end position="280"/>
    </location>
</feature>
<feature type="compositionally biased region" description="Basic and acidic residues" evidence="1">
    <location>
        <begin position="145"/>
        <end position="160"/>
    </location>
</feature>
<organism evidence="2">
    <name type="scientific">uncultured Nocardioidaceae bacterium</name>
    <dbReference type="NCBI Taxonomy" id="253824"/>
    <lineage>
        <taxon>Bacteria</taxon>
        <taxon>Bacillati</taxon>
        <taxon>Actinomycetota</taxon>
        <taxon>Actinomycetes</taxon>
        <taxon>Propionibacteriales</taxon>
        <taxon>Nocardioidaceae</taxon>
        <taxon>environmental samples</taxon>
    </lineage>
</organism>
<dbReference type="EMBL" id="CADCUF010000177">
    <property type="protein sequence ID" value="CAA9338984.1"/>
    <property type="molecule type" value="Genomic_DNA"/>
</dbReference>
<protein>
    <submittedName>
        <fullName evidence="2">Sulfate transport system permease protein CysT</fullName>
    </submittedName>
</protein>
<gene>
    <name evidence="2" type="ORF">AVDCRST_MAG24-1189</name>
</gene>
<feature type="compositionally biased region" description="Low complexity" evidence="1">
    <location>
        <begin position="229"/>
        <end position="241"/>
    </location>
</feature>
<accession>A0A6J4LQ91</accession>
<feature type="non-terminal residue" evidence="2">
    <location>
        <position position="291"/>
    </location>
</feature>
<evidence type="ECO:0000313" key="2">
    <source>
        <dbReference type="EMBL" id="CAA9338984.1"/>
    </source>
</evidence>
<feature type="compositionally biased region" description="Basic residues" evidence="1">
    <location>
        <begin position="182"/>
        <end position="193"/>
    </location>
</feature>
<proteinExistence type="predicted"/>
<feature type="compositionally biased region" description="Basic residues" evidence="1">
    <location>
        <begin position="57"/>
        <end position="69"/>
    </location>
</feature>
<feature type="compositionally biased region" description="Basic residues" evidence="1">
    <location>
        <begin position="253"/>
        <end position="262"/>
    </location>
</feature>
<feature type="compositionally biased region" description="Basic residues" evidence="1">
    <location>
        <begin position="76"/>
        <end position="103"/>
    </location>
</feature>